<sequence length="151" mass="16446">MDSITHEAQNALLKTFEEPTPHTHFFLLIKNADMLLPTLHSRVEVVSAEAAGISSSESGKEEAKEFLAASVEKRIASAEKIVKALKDEKMTKGVATALISDMVGAARGTHAFPRTATEGLEHLVRAEEYARDRSASLKIILEHLAVVLPKM</sequence>
<dbReference type="InterPro" id="IPR027417">
    <property type="entry name" value="P-loop_NTPase"/>
</dbReference>
<gene>
    <name evidence="1" type="ORF">A2938_00780</name>
</gene>
<evidence type="ECO:0000313" key="1">
    <source>
        <dbReference type="EMBL" id="OHA34373.1"/>
    </source>
</evidence>
<proteinExistence type="predicted"/>
<dbReference type="Gene3D" id="3.40.50.300">
    <property type="entry name" value="P-loop containing nucleotide triphosphate hydrolases"/>
    <property type="match status" value="1"/>
</dbReference>
<dbReference type="Pfam" id="PF13177">
    <property type="entry name" value="DNA_pol3_delta2"/>
    <property type="match status" value="1"/>
</dbReference>
<name>A0A1G2NE85_9BACT</name>
<protein>
    <recommendedName>
        <fullName evidence="3">DNA polymerase III gamma subunit domain-containing protein</fullName>
    </recommendedName>
</protein>
<dbReference type="SUPFAM" id="SSF52540">
    <property type="entry name" value="P-loop containing nucleoside triphosphate hydrolases"/>
    <property type="match status" value="1"/>
</dbReference>
<evidence type="ECO:0000313" key="2">
    <source>
        <dbReference type="Proteomes" id="UP000177797"/>
    </source>
</evidence>
<reference evidence="1 2" key="1">
    <citation type="journal article" date="2016" name="Nat. Commun.">
        <title>Thousands of microbial genomes shed light on interconnected biogeochemical processes in an aquifer system.</title>
        <authorList>
            <person name="Anantharaman K."/>
            <person name="Brown C.T."/>
            <person name="Hug L.A."/>
            <person name="Sharon I."/>
            <person name="Castelle C.J."/>
            <person name="Probst A.J."/>
            <person name="Thomas B.C."/>
            <person name="Singh A."/>
            <person name="Wilkins M.J."/>
            <person name="Karaoz U."/>
            <person name="Brodie E.L."/>
            <person name="Williams K.H."/>
            <person name="Hubbard S.S."/>
            <person name="Banfield J.F."/>
        </authorList>
    </citation>
    <scope>NUCLEOTIDE SEQUENCE [LARGE SCALE GENOMIC DNA]</scope>
</reference>
<dbReference type="AlphaFoldDB" id="A0A1G2NE85"/>
<organism evidence="1 2">
    <name type="scientific">Candidatus Taylorbacteria bacterium RIFCSPLOWO2_01_FULL_48_100</name>
    <dbReference type="NCBI Taxonomy" id="1802322"/>
    <lineage>
        <taxon>Bacteria</taxon>
        <taxon>Candidatus Tayloriibacteriota</taxon>
    </lineage>
</organism>
<accession>A0A1G2NE85</accession>
<evidence type="ECO:0008006" key="3">
    <source>
        <dbReference type="Google" id="ProtNLM"/>
    </source>
</evidence>
<dbReference type="EMBL" id="MHSA01000012">
    <property type="protein sequence ID" value="OHA34373.1"/>
    <property type="molecule type" value="Genomic_DNA"/>
</dbReference>
<dbReference type="Proteomes" id="UP000177797">
    <property type="component" value="Unassembled WGS sequence"/>
</dbReference>
<comment type="caution">
    <text evidence="1">The sequence shown here is derived from an EMBL/GenBank/DDBJ whole genome shotgun (WGS) entry which is preliminary data.</text>
</comment>